<keyword evidence="2" id="KW-0472">Membrane</keyword>
<dbReference type="PANTHER" id="PTHR37451">
    <property type="entry name" value="MARVEL DOMAIN"/>
    <property type="match status" value="1"/>
</dbReference>
<organism evidence="3 4">
    <name type="scientific">Didymella exigua CBS 183.55</name>
    <dbReference type="NCBI Taxonomy" id="1150837"/>
    <lineage>
        <taxon>Eukaryota</taxon>
        <taxon>Fungi</taxon>
        <taxon>Dikarya</taxon>
        <taxon>Ascomycota</taxon>
        <taxon>Pezizomycotina</taxon>
        <taxon>Dothideomycetes</taxon>
        <taxon>Pleosporomycetidae</taxon>
        <taxon>Pleosporales</taxon>
        <taxon>Pleosporineae</taxon>
        <taxon>Didymellaceae</taxon>
        <taxon>Didymella</taxon>
    </lineage>
</organism>
<accession>A0A6A5S443</accession>
<dbReference type="PANTHER" id="PTHR37451:SF3">
    <property type="entry name" value="MARVEL DOMAIN-CONTAINING PROTEIN"/>
    <property type="match status" value="1"/>
</dbReference>
<feature type="compositionally biased region" description="Polar residues" evidence="1">
    <location>
        <begin position="231"/>
        <end position="249"/>
    </location>
</feature>
<keyword evidence="2" id="KW-0812">Transmembrane</keyword>
<feature type="region of interest" description="Disordered" evidence="1">
    <location>
        <begin position="174"/>
        <end position="194"/>
    </location>
</feature>
<dbReference type="EMBL" id="ML978956">
    <property type="protein sequence ID" value="KAF1934214.1"/>
    <property type="molecule type" value="Genomic_DNA"/>
</dbReference>
<dbReference type="GeneID" id="54344893"/>
<dbReference type="Proteomes" id="UP000800082">
    <property type="component" value="Unassembled WGS sequence"/>
</dbReference>
<gene>
    <name evidence="3" type="ORF">M421DRAFT_115828</name>
</gene>
<name>A0A6A5S443_9PLEO</name>
<evidence type="ECO:0000256" key="1">
    <source>
        <dbReference type="SAM" id="MobiDB-lite"/>
    </source>
</evidence>
<keyword evidence="4" id="KW-1185">Reference proteome</keyword>
<feature type="transmembrane region" description="Helical" evidence="2">
    <location>
        <begin position="76"/>
        <end position="95"/>
    </location>
</feature>
<feature type="transmembrane region" description="Helical" evidence="2">
    <location>
        <begin position="16"/>
        <end position="36"/>
    </location>
</feature>
<evidence type="ECO:0000256" key="2">
    <source>
        <dbReference type="SAM" id="Phobius"/>
    </source>
</evidence>
<reference evidence="3" key="1">
    <citation type="journal article" date="2020" name="Stud. Mycol.">
        <title>101 Dothideomycetes genomes: a test case for predicting lifestyles and emergence of pathogens.</title>
        <authorList>
            <person name="Haridas S."/>
            <person name="Albert R."/>
            <person name="Binder M."/>
            <person name="Bloem J."/>
            <person name="Labutti K."/>
            <person name="Salamov A."/>
            <person name="Andreopoulos B."/>
            <person name="Baker S."/>
            <person name="Barry K."/>
            <person name="Bills G."/>
            <person name="Bluhm B."/>
            <person name="Cannon C."/>
            <person name="Castanera R."/>
            <person name="Culley D."/>
            <person name="Daum C."/>
            <person name="Ezra D."/>
            <person name="Gonzalez J."/>
            <person name="Henrissat B."/>
            <person name="Kuo A."/>
            <person name="Liang C."/>
            <person name="Lipzen A."/>
            <person name="Lutzoni F."/>
            <person name="Magnuson J."/>
            <person name="Mondo S."/>
            <person name="Nolan M."/>
            <person name="Ohm R."/>
            <person name="Pangilinan J."/>
            <person name="Park H.-J."/>
            <person name="Ramirez L."/>
            <person name="Alfaro M."/>
            <person name="Sun H."/>
            <person name="Tritt A."/>
            <person name="Yoshinaga Y."/>
            <person name="Zwiers L.-H."/>
            <person name="Turgeon B."/>
            <person name="Goodwin S."/>
            <person name="Spatafora J."/>
            <person name="Crous P."/>
            <person name="Grigoriev I."/>
        </authorList>
    </citation>
    <scope>NUCLEOTIDE SEQUENCE</scope>
    <source>
        <strain evidence="3">CBS 183.55</strain>
    </source>
</reference>
<dbReference type="RefSeq" id="XP_033454462.1">
    <property type="nucleotide sequence ID" value="XM_033587247.1"/>
</dbReference>
<protein>
    <recommendedName>
        <fullName evidence="5">MARVEL domain-containing protein</fullName>
    </recommendedName>
</protein>
<dbReference type="AlphaFoldDB" id="A0A6A5S443"/>
<evidence type="ECO:0008006" key="5">
    <source>
        <dbReference type="Google" id="ProtNLM"/>
    </source>
</evidence>
<keyword evidence="2" id="KW-1133">Transmembrane helix</keyword>
<feature type="transmembrane region" description="Helical" evidence="2">
    <location>
        <begin position="42"/>
        <end position="64"/>
    </location>
</feature>
<dbReference type="OrthoDB" id="5325022at2759"/>
<sequence length="302" mass="32972">MDGLAAKHSRMRLPTLLAHVAQTILAFVILGLAAYGVEYISYNVLIYSIAVNVCSLGVSSWLLVSRTFLSKFDNIWIALGLHAWMLVFWIVSLGLTADLTKAWSPQCSYTPEAGKICSTFVTKRDTTFRTYYGVLVVSSVLIGLQVILWLGTTALLALDLKCRCSTVTQSHTVGAGPRFSNDSQTTAGDIEKPNTFDYVSATPVRKEAEPVIPLPSPEISGVKQVEPFQPDQPTQHNPRSTLDQASIPTSPAPSEIEWIGLDGIDSVGSPVPSSRVLSQYATHWDVVNEARPIERGPQTNRI</sequence>
<feature type="region of interest" description="Disordered" evidence="1">
    <location>
        <begin position="222"/>
        <end position="254"/>
    </location>
</feature>
<proteinExistence type="predicted"/>
<feature type="transmembrane region" description="Helical" evidence="2">
    <location>
        <begin position="131"/>
        <end position="158"/>
    </location>
</feature>
<evidence type="ECO:0000313" key="4">
    <source>
        <dbReference type="Proteomes" id="UP000800082"/>
    </source>
</evidence>
<evidence type="ECO:0000313" key="3">
    <source>
        <dbReference type="EMBL" id="KAF1934214.1"/>
    </source>
</evidence>